<dbReference type="InterPro" id="IPR000700">
    <property type="entry name" value="PAS-assoc_C"/>
</dbReference>
<keyword evidence="5 10" id="KW-0418">Kinase</keyword>
<dbReference type="InterPro" id="IPR029016">
    <property type="entry name" value="GAF-like_dom_sf"/>
</dbReference>
<dbReference type="InterPro" id="IPR035965">
    <property type="entry name" value="PAS-like_dom_sf"/>
</dbReference>
<keyword evidence="3 6" id="KW-0597">Phosphoprotein</keyword>
<feature type="modified residue" description="4-aspartylphosphate" evidence="6">
    <location>
        <position position="680"/>
    </location>
</feature>
<dbReference type="SUPFAM" id="SSF55785">
    <property type="entry name" value="PYP-like sensor domain (PAS domain)"/>
    <property type="match status" value="2"/>
</dbReference>
<dbReference type="Pfam" id="PF13185">
    <property type="entry name" value="GAF_2"/>
    <property type="match status" value="1"/>
</dbReference>
<dbReference type="Pfam" id="PF02518">
    <property type="entry name" value="HATPase_c"/>
    <property type="match status" value="1"/>
</dbReference>
<proteinExistence type="predicted"/>
<dbReference type="InterPro" id="IPR003594">
    <property type="entry name" value="HATPase_dom"/>
</dbReference>
<evidence type="ECO:0000256" key="6">
    <source>
        <dbReference type="PROSITE-ProRule" id="PRU00169"/>
    </source>
</evidence>
<dbReference type="SUPFAM" id="SSF47384">
    <property type="entry name" value="Homodimeric domain of signal transducing histidine kinase"/>
    <property type="match status" value="1"/>
</dbReference>
<evidence type="ECO:0000259" key="8">
    <source>
        <dbReference type="PROSITE" id="PS50110"/>
    </source>
</evidence>
<sequence>MPDALINGGEMGARTREFDWSTTPLGPREHWPQSLKTAVSIMLGCQYPLLIWWGADLIHFYNDAYLPVLGKRHPGALGRPAPEVWAEAWPLVGPQADAVMQEGRSYWNEELLIVMTRNGYPEEVFMTFSYGPIMDDDGRVGGVFCACTEETPRVLGRRRLATLQALADRSNQAKADVDACKVAAAELSRNASDLPFALLYLLSDDGWSLHLAGHSGLEADTPASPSTIDLDTIDAPWPFREAMEAGKAVAVDDLMARFGPLPGGPWPEPTQQALVLPMSRAGQQRLAGFLIAGVSPRLPLDEDYRAFLDLVAAQSATAIANARAYEAERQRAEALAEIDRTKTLFFANVSHEFRTPLTLMLGPLEAVLHNAEPLSPPLREDIEIAHRNALRLLKLVNTLLDFSRIESGRAQASFEPVDVATFSAELASNFRSAIERAGMRLVIDCPPLAEAVWIDRDMWEKIVLNLLSNAFKFTFDGQITVRVFPESSDRLVLTVSDTGTGIPAAELPRLFERFHRIRGARARSHEGSGIGLALVKELVNLHGGTINVSTVPDQGTTFEVRIPVGASRLVGHATLADSPRQNTAIGAGPFVEEALRWLPDNAVPDTRAADDHGQAVPGHAVNCQENSGRRASILVADDNADMRDYVKRLLADDYDVETVQDGDSALRFALAHPPDIAIVDIMMPGMDGLELLRAMRADSRTRHIPMILLSARAGEESKVEGLDAGADDYLVKPFAARELRSRVKAHVTLAEERRRATAALNARLGELQRANSDIRDARRATLNVLEDVVEARSRAEQLYGELCEQNRWTIGQREALEAAVNGEPLATSLGILTRVAVASLGEGTRAAFYLADETGKVLHHIVGMSADYAAAVDAFAIGPESLACGLATHTGEAVITVDVHSDPRWEPWRWLADRFGYRGCWSFPVDSAAGKFIGSLALYHPEPRDVTSRNCELAALLTSTASIVISRHKEAEKRKLAETAFRRTEHPLRARVPGSFDRVYRMSADWRERWHLEAKTSTPEAAERDPAWLNQSIHRDDRKMVMEAIDRATRSKSVLELEHRVERRDGTTGRVFSRAIPVLDESGEIVEWIGTAAEVKPTGQGE</sequence>
<comment type="catalytic activity">
    <reaction evidence="1">
        <text>ATP + protein L-histidine = ADP + protein N-phospho-L-histidine.</text>
        <dbReference type="EC" id="2.7.13.3"/>
    </reaction>
</comment>
<name>A0ABN7Q9T8_9BURK</name>
<evidence type="ECO:0000256" key="4">
    <source>
        <dbReference type="ARBA" id="ARBA00022679"/>
    </source>
</evidence>
<dbReference type="Gene3D" id="3.40.50.2300">
    <property type="match status" value="1"/>
</dbReference>
<dbReference type="PROSITE" id="PS50109">
    <property type="entry name" value="HIS_KIN"/>
    <property type="match status" value="1"/>
</dbReference>
<dbReference type="SMART" id="SM00388">
    <property type="entry name" value="HisKA"/>
    <property type="match status" value="1"/>
</dbReference>
<dbReference type="CDD" id="cd00130">
    <property type="entry name" value="PAS"/>
    <property type="match status" value="1"/>
</dbReference>
<feature type="domain" description="PAC" evidence="9">
    <location>
        <begin position="1055"/>
        <end position="1102"/>
    </location>
</feature>
<dbReference type="RefSeq" id="WP_211958047.1">
    <property type="nucleotide sequence ID" value="NZ_CAJPVI010000073.1"/>
</dbReference>
<evidence type="ECO:0000259" key="9">
    <source>
        <dbReference type="PROSITE" id="PS50113"/>
    </source>
</evidence>
<dbReference type="SMART" id="SM00448">
    <property type="entry name" value="REC"/>
    <property type="match status" value="1"/>
</dbReference>
<evidence type="ECO:0000256" key="1">
    <source>
        <dbReference type="ARBA" id="ARBA00000085"/>
    </source>
</evidence>
<comment type="caution">
    <text evidence="10">The sequence shown here is derived from an EMBL/GenBank/DDBJ whole genome shotgun (WGS) entry which is preliminary data.</text>
</comment>
<dbReference type="CDD" id="cd00082">
    <property type="entry name" value="HisKA"/>
    <property type="match status" value="1"/>
</dbReference>
<dbReference type="CDD" id="cd16922">
    <property type="entry name" value="HATPase_EvgS-ArcB-TorS-like"/>
    <property type="match status" value="1"/>
</dbReference>
<dbReference type="Gene3D" id="3.30.450.40">
    <property type="match status" value="2"/>
</dbReference>
<evidence type="ECO:0000313" key="11">
    <source>
        <dbReference type="Proteomes" id="UP000672657"/>
    </source>
</evidence>
<gene>
    <name evidence="10" type="primary">rcsC_25</name>
    <name evidence="10" type="ORF">LMG26411_07287</name>
</gene>
<dbReference type="InterPro" id="IPR004358">
    <property type="entry name" value="Sig_transdc_His_kin-like_C"/>
</dbReference>
<dbReference type="GO" id="GO:0004673">
    <property type="term" value="F:protein histidine kinase activity"/>
    <property type="evidence" value="ECO:0007669"/>
    <property type="project" value="UniProtKB-EC"/>
</dbReference>
<dbReference type="Pfam" id="PF08447">
    <property type="entry name" value="PAS_3"/>
    <property type="match status" value="1"/>
</dbReference>
<organism evidence="10 11">
    <name type="scientific">Cupriavidus numazuensis</name>
    <dbReference type="NCBI Taxonomy" id="221992"/>
    <lineage>
        <taxon>Bacteria</taxon>
        <taxon>Pseudomonadati</taxon>
        <taxon>Pseudomonadota</taxon>
        <taxon>Betaproteobacteria</taxon>
        <taxon>Burkholderiales</taxon>
        <taxon>Burkholderiaceae</taxon>
        <taxon>Cupriavidus</taxon>
    </lineage>
</organism>
<protein>
    <recommendedName>
        <fullName evidence="2">histidine kinase</fullName>
        <ecNumber evidence="2">2.7.13.3</ecNumber>
    </recommendedName>
</protein>
<keyword evidence="4 10" id="KW-0808">Transferase</keyword>
<evidence type="ECO:0000256" key="3">
    <source>
        <dbReference type="ARBA" id="ARBA00022553"/>
    </source>
</evidence>
<dbReference type="InterPro" id="IPR036097">
    <property type="entry name" value="HisK_dim/P_sf"/>
</dbReference>
<keyword evidence="11" id="KW-1185">Reference proteome</keyword>
<dbReference type="PANTHER" id="PTHR43547:SF2">
    <property type="entry name" value="HYBRID SIGNAL TRANSDUCTION HISTIDINE KINASE C"/>
    <property type="match status" value="1"/>
</dbReference>
<dbReference type="SMART" id="SM00387">
    <property type="entry name" value="HATPase_c"/>
    <property type="match status" value="1"/>
</dbReference>
<dbReference type="Gene3D" id="1.10.287.130">
    <property type="match status" value="1"/>
</dbReference>
<dbReference type="SUPFAM" id="SSF55781">
    <property type="entry name" value="GAF domain-like"/>
    <property type="match status" value="2"/>
</dbReference>
<evidence type="ECO:0000256" key="5">
    <source>
        <dbReference type="ARBA" id="ARBA00022777"/>
    </source>
</evidence>
<dbReference type="InterPro" id="IPR036890">
    <property type="entry name" value="HATPase_C_sf"/>
</dbReference>
<evidence type="ECO:0000256" key="2">
    <source>
        <dbReference type="ARBA" id="ARBA00012438"/>
    </source>
</evidence>
<dbReference type="PROSITE" id="PS50110">
    <property type="entry name" value="RESPONSE_REGULATORY"/>
    <property type="match status" value="1"/>
</dbReference>
<dbReference type="EMBL" id="CAJPVI010000073">
    <property type="protein sequence ID" value="CAG2160188.1"/>
    <property type="molecule type" value="Genomic_DNA"/>
</dbReference>
<dbReference type="InterPro" id="IPR003018">
    <property type="entry name" value="GAF"/>
</dbReference>
<dbReference type="EC" id="2.7.13.3" evidence="2"/>
<dbReference type="Gene3D" id="3.30.450.20">
    <property type="entry name" value="PAS domain"/>
    <property type="match status" value="2"/>
</dbReference>
<dbReference type="Pfam" id="PF00512">
    <property type="entry name" value="HisKA"/>
    <property type="match status" value="1"/>
</dbReference>
<dbReference type="InterPro" id="IPR001789">
    <property type="entry name" value="Sig_transdc_resp-reg_receiver"/>
</dbReference>
<dbReference type="InterPro" id="IPR003661">
    <property type="entry name" value="HisK_dim/P_dom"/>
</dbReference>
<dbReference type="CDD" id="cd17574">
    <property type="entry name" value="REC_OmpR"/>
    <property type="match status" value="1"/>
</dbReference>
<reference evidence="10 11" key="1">
    <citation type="submission" date="2021-03" db="EMBL/GenBank/DDBJ databases">
        <authorList>
            <person name="Peeters C."/>
        </authorList>
    </citation>
    <scope>NUCLEOTIDE SEQUENCE [LARGE SCALE GENOMIC DNA]</scope>
    <source>
        <strain evidence="10 11">LMG 26411</strain>
    </source>
</reference>
<dbReference type="PROSITE" id="PS50113">
    <property type="entry name" value="PAC"/>
    <property type="match status" value="1"/>
</dbReference>
<dbReference type="Gene3D" id="3.30.565.10">
    <property type="entry name" value="Histidine kinase-like ATPase, C-terminal domain"/>
    <property type="match status" value="1"/>
</dbReference>
<dbReference type="InterPro" id="IPR005467">
    <property type="entry name" value="His_kinase_dom"/>
</dbReference>
<accession>A0ABN7Q9T8</accession>
<dbReference type="SMART" id="SM00065">
    <property type="entry name" value="GAF"/>
    <property type="match status" value="2"/>
</dbReference>
<dbReference type="PRINTS" id="PR00344">
    <property type="entry name" value="BCTRLSENSOR"/>
</dbReference>
<dbReference type="SUPFAM" id="SSF55874">
    <property type="entry name" value="ATPase domain of HSP90 chaperone/DNA topoisomerase II/histidine kinase"/>
    <property type="match status" value="1"/>
</dbReference>
<evidence type="ECO:0000313" key="10">
    <source>
        <dbReference type="EMBL" id="CAG2160188.1"/>
    </source>
</evidence>
<evidence type="ECO:0000259" key="7">
    <source>
        <dbReference type="PROSITE" id="PS50109"/>
    </source>
</evidence>
<dbReference type="SUPFAM" id="SSF52172">
    <property type="entry name" value="CheY-like"/>
    <property type="match status" value="1"/>
</dbReference>
<dbReference type="InterPro" id="IPR013655">
    <property type="entry name" value="PAS_fold_3"/>
</dbReference>
<feature type="domain" description="Histidine kinase" evidence="7">
    <location>
        <begin position="348"/>
        <end position="566"/>
    </location>
</feature>
<dbReference type="Proteomes" id="UP000672657">
    <property type="component" value="Unassembled WGS sequence"/>
</dbReference>
<dbReference type="PANTHER" id="PTHR43547">
    <property type="entry name" value="TWO-COMPONENT HISTIDINE KINASE"/>
    <property type="match status" value="1"/>
</dbReference>
<feature type="domain" description="Response regulatory" evidence="8">
    <location>
        <begin position="632"/>
        <end position="747"/>
    </location>
</feature>
<dbReference type="InterPro" id="IPR000014">
    <property type="entry name" value="PAS"/>
</dbReference>
<dbReference type="InterPro" id="IPR011006">
    <property type="entry name" value="CheY-like_superfamily"/>
</dbReference>
<dbReference type="Pfam" id="PF00072">
    <property type="entry name" value="Response_reg"/>
    <property type="match status" value="1"/>
</dbReference>